<feature type="region of interest" description="Disordered" evidence="2">
    <location>
        <begin position="1"/>
        <end position="25"/>
    </location>
</feature>
<gene>
    <name evidence="1" type="primary">fdhD</name>
    <name evidence="3" type="ORF">FHP91_04950</name>
</gene>
<dbReference type="Proteomes" id="UP000319502">
    <property type="component" value="Unassembled WGS sequence"/>
</dbReference>
<evidence type="ECO:0000256" key="2">
    <source>
        <dbReference type="SAM" id="MobiDB-lite"/>
    </source>
</evidence>
<dbReference type="GO" id="GO:0016783">
    <property type="term" value="F:sulfurtransferase activity"/>
    <property type="evidence" value="ECO:0007669"/>
    <property type="project" value="InterPro"/>
</dbReference>
<dbReference type="GO" id="GO:0006777">
    <property type="term" value="P:Mo-molybdopterin cofactor biosynthetic process"/>
    <property type="evidence" value="ECO:0007669"/>
    <property type="project" value="UniProtKB-UniRule"/>
</dbReference>
<comment type="caution">
    <text evidence="3">The sequence shown here is derived from an EMBL/GenBank/DDBJ whole genome shotgun (WGS) entry which is preliminary data.</text>
</comment>
<accession>A0A557R1I1</accession>
<dbReference type="OrthoDB" id="3197277at2"/>
<dbReference type="InterPro" id="IPR016193">
    <property type="entry name" value="Cytidine_deaminase-like"/>
</dbReference>
<reference evidence="3 4" key="1">
    <citation type="submission" date="2019-07" db="EMBL/GenBank/DDBJ databases">
        <title>The pathways for chlorine oxyanion respiration interact through the shared metabolite chlorate.</title>
        <authorList>
            <person name="Barnum T.P."/>
            <person name="Cheng Y."/>
            <person name="Hill K.A."/>
            <person name="Lucas L.N."/>
            <person name="Carlson H.K."/>
            <person name="Coates J.D."/>
        </authorList>
    </citation>
    <scope>NUCLEOTIDE SEQUENCE [LARGE SCALE GENOMIC DNA]</scope>
    <source>
        <strain evidence="3 4">SFB-3</strain>
    </source>
</reference>
<dbReference type="Pfam" id="PF02634">
    <property type="entry name" value="FdhD-NarQ"/>
    <property type="match status" value="1"/>
</dbReference>
<dbReference type="Gene3D" id="3.40.140.10">
    <property type="entry name" value="Cytidine Deaminase, domain 2"/>
    <property type="match status" value="1"/>
</dbReference>
<keyword evidence="1" id="KW-0963">Cytoplasm</keyword>
<dbReference type="InterPro" id="IPR003786">
    <property type="entry name" value="FdhD"/>
</dbReference>
<sequence>MTETPPIDTDAPIDIPLGSGPDAPRLSITRARRPATATAQVIDHEGLPREVEVPGEHALTVYLDKHEVVTLMTLGQAPEALIMGYLRNQGLVESLTDLCSVHVDWSTGACAVTTRSQRPPTERMAKRTVTTGCGQGTMFGNWLEELRPLDTDASLPVATLDAALARILALDTIYKRSGSVHGCALLHNTPEAPLLYHVEDVGRHNAVDAITGFMWLDEETGQGKIFYTTGRLTSEMVMKAVQMRVPFLVSRSGLTQMALALAQEMGVTLICRARVGRHLVYTHPHRITRTPE</sequence>
<dbReference type="SUPFAM" id="SSF53927">
    <property type="entry name" value="Cytidine deaminase-like"/>
    <property type="match status" value="1"/>
</dbReference>
<keyword evidence="3" id="KW-0808">Transferase</keyword>
<feature type="compositionally biased region" description="Low complexity" evidence="2">
    <location>
        <begin position="1"/>
        <end position="16"/>
    </location>
</feature>
<dbReference type="AlphaFoldDB" id="A0A557R1I1"/>
<comment type="subcellular location">
    <subcellularLocation>
        <location evidence="1">Cytoplasm</location>
    </subcellularLocation>
</comment>
<proteinExistence type="inferred from homology"/>
<dbReference type="PANTHER" id="PTHR30592:SF4">
    <property type="entry name" value="SULFUR CARRIER PROTEIN FDHD"/>
    <property type="match status" value="1"/>
</dbReference>
<dbReference type="PIRSF" id="PIRSF015626">
    <property type="entry name" value="FdhD"/>
    <property type="match status" value="1"/>
</dbReference>
<dbReference type="GO" id="GO:0005737">
    <property type="term" value="C:cytoplasm"/>
    <property type="evidence" value="ECO:0007669"/>
    <property type="project" value="UniProtKB-SubCell"/>
</dbReference>
<evidence type="ECO:0000256" key="1">
    <source>
        <dbReference type="HAMAP-Rule" id="MF_00187"/>
    </source>
</evidence>
<keyword evidence="1" id="KW-0501">Molybdenum cofactor biosynthesis</keyword>
<evidence type="ECO:0000313" key="3">
    <source>
        <dbReference type="EMBL" id="TVO59004.1"/>
    </source>
</evidence>
<organism evidence="3 4">
    <name type="scientific">Denitromonas halophila</name>
    <dbReference type="NCBI Taxonomy" id="1629404"/>
    <lineage>
        <taxon>Bacteria</taxon>
        <taxon>Pseudomonadati</taxon>
        <taxon>Pseudomonadota</taxon>
        <taxon>Betaproteobacteria</taxon>
        <taxon>Rhodocyclales</taxon>
        <taxon>Zoogloeaceae</taxon>
        <taxon>Denitromonas</taxon>
    </lineage>
</organism>
<dbReference type="EMBL" id="VMNK01000003">
    <property type="protein sequence ID" value="TVO59004.1"/>
    <property type="molecule type" value="Genomic_DNA"/>
</dbReference>
<dbReference type="HAMAP" id="MF_00187">
    <property type="entry name" value="FdhD"/>
    <property type="match status" value="1"/>
</dbReference>
<keyword evidence="4" id="KW-1185">Reference proteome</keyword>
<dbReference type="PANTHER" id="PTHR30592">
    <property type="entry name" value="FORMATE DEHYDROGENASE"/>
    <property type="match status" value="1"/>
</dbReference>
<feature type="active site" description="Cysteine persulfide intermediate" evidence="1">
    <location>
        <position position="133"/>
    </location>
</feature>
<name>A0A557R1I1_9RHOO</name>
<dbReference type="Gene3D" id="3.10.20.10">
    <property type="match status" value="1"/>
</dbReference>
<comment type="similarity">
    <text evidence="1">Belongs to the FdhD family.</text>
</comment>
<evidence type="ECO:0000313" key="4">
    <source>
        <dbReference type="Proteomes" id="UP000319502"/>
    </source>
</evidence>
<dbReference type="RefSeq" id="WP_144308513.1">
    <property type="nucleotide sequence ID" value="NZ_VMNK01000003.1"/>
</dbReference>
<protein>
    <recommendedName>
        <fullName evidence="1">Sulfur carrier protein FdhD</fullName>
    </recommendedName>
</protein>
<comment type="function">
    <text evidence="1">Required for formate dehydrogenase (FDH) activity. Acts as a sulfur carrier protein that transfers sulfur from IscS to the molybdenum cofactor prior to its insertion into FDH.</text>
</comment>
<comment type="caution">
    <text evidence="1">Lacks conserved residue(s) required for the propagation of feature annotation.</text>
</comment>
<dbReference type="GO" id="GO:0097163">
    <property type="term" value="F:sulfur carrier activity"/>
    <property type="evidence" value="ECO:0007669"/>
    <property type="project" value="UniProtKB-UniRule"/>
</dbReference>